<feature type="region of interest" description="Disordered" evidence="1">
    <location>
        <begin position="339"/>
        <end position="387"/>
    </location>
</feature>
<dbReference type="Proteomes" id="UP000077069">
    <property type="component" value="Unassembled WGS sequence"/>
</dbReference>
<evidence type="ECO:0000313" key="3">
    <source>
        <dbReference type="Proteomes" id="UP000077069"/>
    </source>
</evidence>
<name>A0A177BZS3_9PLEO</name>
<accession>A0A177BZS3</accession>
<dbReference type="InParanoid" id="A0A177BZS3"/>
<dbReference type="EMBL" id="KV441561">
    <property type="protein sequence ID" value="OAF99839.1"/>
    <property type="molecule type" value="Genomic_DNA"/>
</dbReference>
<feature type="compositionally biased region" description="Basic and acidic residues" evidence="1">
    <location>
        <begin position="297"/>
        <end position="324"/>
    </location>
</feature>
<proteinExistence type="predicted"/>
<dbReference type="RefSeq" id="XP_018030205.1">
    <property type="nucleotide sequence ID" value="XM_018183427.1"/>
</dbReference>
<dbReference type="AlphaFoldDB" id="A0A177BZS3"/>
<feature type="compositionally biased region" description="Basic residues" evidence="1">
    <location>
        <begin position="352"/>
        <end position="365"/>
    </location>
</feature>
<organism evidence="2 3">
    <name type="scientific">Paraphaeosphaeria sporulosa</name>
    <dbReference type="NCBI Taxonomy" id="1460663"/>
    <lineage>
        <taxon>Eukaryota</taxon>
        <taxon>Fungi</taxon>
        <taxon>Dikarya</taxon>
        <taxon>Ascomycota</taxon>
        <taxon>Pezizomycotina</taxon>
        <taxon>Dothideomycetes</taxon>
        <taxon>Pleosporomycetidae</taxon>
        <taxon>Pleosporales</taxon>
        <taxon>Massarineae</taxon>
        <taxon>Didymosphaeriaceae</taxon>
        <taxon>Paraphaeosphaeria</taxon>
    </lineage>
</organism>
<dbReference type="GeneID" id="28766913"/>
<feature type="region of interest" description="Disordered" evidence="1">
    <location>
        <begin position="415"/>
        <end position="440"/>
    </location>
</feature>
<evidence type="ECO:0000256" key="1">
    <source>
        <dbReference type="SAM" id="MobiDB-lite"/>
    </source>
</evidence>
<feature type="compositionally biased region" description="Low complexity" evidence="1">
    <location>
        <begin position="274"/>
        <end position="293"/>
    </location>
</feature>
<feature type="region of interest" description="Disordered" evidence="1">
    <location>
        <begin position="88"/>
        <end position="324"/>
    </location>
</feature>
<feature type="compositionally biased region" description="Basic and acidic residues" evidence="1">
    <location>
        <begin position="427"/>
        <end position="440"/>
    </location>
</feature>
<protein>
    <submittedName>
        <fullName evidence="2">Uncharacterized protein</fullName>
    </submittedName>
</protein>
<keyword evidence="3" id="KW-1185">Reference proteome</keyword>
<reference evidence="2 3" key="1">
    <citation type="submission" date="2016-05" db="EMBL/GenBank/DDBJ databases">
        <title>Comparative analysis of secretome profiles of manganese(II)-oxidizing ascomycete fungi.</title>
        <authorList>
            <consortium name="DOE Joint Genome Institute"/>
            <person name="Zeiner C.A."/>
            <person name="Purvine S.O."/>
            <person name="Zink E.M."/>
            <person name="Wu S."/>
            <person name="Pasa-Tolic L."/>
            <person name="Chaput D.L."/>
            <person name="Haridas S."/>
            <person name="Grigoriev I.V."/>
            <person name="Santelli C.M."/>
            <person name="Hansel C.M."/>
        </authorList>
    </citation>
    <scope>NUCLEOTIDE SEQUENCE [LARGE SCALE GENOMIC DNA]</scope>
    <source>
        <strain evidence="2 3">AP3s5-JAC2a</strain>
    </source>
</reference>
<sequence>MDTWMSEDQGRLLLRITEYVGREVGSQLQARAPEMAGQMRAQVQAQSRIAGPTRAQIRHIHETSEMDIHSPWMEGVPFEVAVLNEAHHPRPLDDGGTETALDGDFHAQGTTRREHEAHSMSELASPAAAIAIPKKRGRPLGSKNKKRGRPAGYKSRAPRDKEIATVESEAPADWTELGQPDAGGVVAGPSENLHVEKHVSGDTVASITTERSRQRGRPRGCKNEKRLDEAMAADAGWVSGVDDTGADSGLNADVDEQHEVGPSTTAEHPPACTPSSSRRPHPSASPSLSPPLSYGLLDHDPSDPAHEDHPCARLEVEADSRDDTTEEWWAKFRAELERNASDDANEILPRKEQRRGRAATPHPRKGVVATSREARPEAAQTESSIDESWRRGHAVWIGSVRHVFEDEEMADFVRRQQEQMEDQEQMDIERERRRARKREEEERLLERIRKIKNQRRMW</sequence>
<feature type="compositionally biased region" description="Basic residues" evidence="1">
    <location>
        <begin position="133"/>
        <end position="149"/>
    </location>
</feature>
<evidence type="ECO:0000313" key="2">
    <source>
        <dbReference type="EMBL" id="OAF99839.1"/>
    </source>
</evidence>
<gene>
    <name evidence="2" type="ORF">CC84DRAFT_1222840</name>
</gene>